<dbReference type="PANTHER" id="PTHR48101:SF1">
    <property type="entry name" value="METHYLMALONYL-COA MUTASE, LARGE SUBUNIT"/>
    <property type="match status" value="1"/>
</dbReference>
<evidence type="ECO:0000313" key="3">
    <source>
        <dbReference type="Proteomes" id="UP001236507"/>
    </source>
</evidence>
<dbReference type="Pfam" id="PF01642">
    <property type="entry name" value="MM_CoA_mutase"/>
    <property type="match status" value="1"/>
</dbReference>
<gene>
    <name evidence="2" type="ORF">QM524_11915</name>
</gene>
<keyword evidence="3" id="KW-1185">Reference proteome</keyword>
<sequence>MAASLFEDFQPHSKEVWKNQAIKDLKGKDFDQTLIWQAEGDLHIEPYYNHEDLSSIPVDLIQSAQKNTAMAAWHNREKIIFSSEKATNQHILEAIEWGADSVIIDFEGKDITTIDFKKLLHQIKLSEIYVFFKVQNQSLQLLETLASLIPYQMKGGVEDDYLATWMSTGELSKDSTIQLAQSIRKVQNHPHFKALLVSGEVFHNAGANSVQEIAFTLSNALEYIDQLTEAGLSLEDILNKIEFSVAVGTDYFTEIAKIRAMRYLWQKVLSEGYNFDKTNEFPAIITAHTSSYFDAALTPNTNMLRATTEAMSAIIGGANALVLHAYNSTFENEESFGKRIARNISTILKEESYLDKVNDPSAGSYYIEHLTFELAQKALDLLQEVASLGGSIAAFEQGFIQNTIAQTHNSRTEATTSGKRVMVGVNKFRFDEKPFVYETTETTSSTRPLLKALRLSEVVEAQ</sequence>
<proteinExistence type="predicted"/>
<dbReference type="InterPro" id="IPR006099">
    <property type="entry name" value="MeMalonylCoA_mutase_a/b_cat"/>
</dbReference>
<dbReference type="InterPro" id="IPR016176">
    <property type="entry name" value="Cbl-dep_enz_cat"/>
</dbReference>
<protein>
    <submittedName>
        <fullName evidence="2">Methylmalonyl-CoA mutase family protein</fullName>
    </submittedName>
</protein>
<comment type="caution">
    <text evidence="2">The sequence shown here is derived from an EMBL/GenBank/DDBJ whole genome shotgun (WGS) entry which is preliminary data.</text>
</comment>
<name>A0ABT6Y8T6_9BACT</name>
<evidence type="ECO:0000259" key="1">
    <source>
        <dbReference type="Pfam" id="PF01642"/>
    </source>
</evidence>
<reference evidence="2 3" key="1">
    <citation type="submission" date="2023-05" db="EMBL/GenBank/DDBJ databases">
        <title>Novel species of genus Flectobacillus isolated from stream in China.</title>
        <authorList>
            <person name="Lu H."/>
        </authorList>
    </citation>
    <scope>NUCLEOTIDE SEQUENCE [LARGE SCALE GENOMIC DNA]</scope>
    <source>
        <strain evidence="2 3">KCTC 42575</strain>
    </source>
</reference>
<dbReference type="SUPFAM" id="SSF51703">
    <property type="entry name" value="Cobalamin (vitamin B12)-dependent enzymes"/>
    <property type="match status" value="1"/>
</dbReference>
<dbReference type="RefSeq" id="WP_283344769.1">
    <property type="nucleotide sequence ID" value="NZ_JASHIF010000009.1"/>
</dbReference>
<dbReference type="Gene3D" id="3.20.20.240">
    <property type="entry name" value="Methylmalonyl-CoA mutase"/>
    <property type="match status" value="1"/>
</dbReference>
<dbReference type="EMBL" id="JASHIF010000009">
    <property type="protein sequence ID" value="MDI9859917.1"/>
    <property type="molecule type" value="Genomic_DNA"/>
</dbReference>
<organism evidence="2 3">
    <name type="scientific">Flectobacillus roseus</name>
    <dbReference type="NCBI Taxonomy" id="502259"/>
    <lineage>
        <taxon>Bacteria</taxon>
        <taxon>Pseudomonadati</taxon>
        <taxon>Bacteroidota</taxon>
        <taxon>Cytophagia</taxon>
        <taxon>Cytophagales</taxon>
        <taxon>Flectobacillaceae</taxon>
        <taxon>Flectobacillus</taxon>
    </lineage>
</organism>
<dbReference type="PANTHER" id="PTHR48101">
    <property type="entry name" value="METHYLMALONYL-COA MUTASE, MITOCHONDRIAL-RELATED"/>
    <property type="match status" value="1"/>
</dbReference>
<feature type="domain" description="Methylmalonyl-CoA mutase alpha/beta chain catalytic" evidence="1">
    <location>
        <begin position="113"/>
        <end position="440"/>
    </location>
</feature>
<accession>A0ABT6Y8T6</accession>
<evidence type="ECO:0000313" key="2">
    <source>
        <dbReference type="EMBL" id="MDI9859917.1"/>
    </source>
</evidence>
<dbReference type="Proteomes" id="UP001236507">
    <property type="component" value="Unassembled WGS sequence"/>
</dbReference>